<keyword evidence="1" id="KW-0472">Membrane</keyword>
<keyword evidence="1" id="KW-0812">Transmembrane</keyword>
<evidence type="ECO:0000313" key="3">
    <source>
        <dbReference type="Proteomes" id="UP000599024"/>
    </source>
</evidence>
<dbReference type="AlphaFoldDB" id="A0A8J6T8W5"/>
<reference evidence="2 3" key="1">
    <citation type="submission" date="2020-08" db="EMBL/GenBank/DDBJ databases">
        <title>Bridging the membrane lipid divide: bacteria of the FCB group superphylum have the potential to synthesize archaeal ether lipids.</title>
        <authorList>
            <person name="Villanueva L."/>
            <person name="Von Meijenfeldt F.A.B."/>
            <person name="Westbye A.B."/>
            <person name="Yadav S."/>
            <person name="Hopmans E.C."/>
            <person name="Dutilh B.E."/>
            <person name="Sinninghe Damste J.S."/>
        </authorList>
    </citation>
    <scope>NUCLEOTIDE SEQUENCE [LARGE SCALE GENOMIC DNA]</scope>
    <source>
        <strain evidence="2">NIOZ-UU81</strain>
    </source>
</reference>
<feature type="transmembrane region" description="Helical" evidence="1">
    <location>
        <begin position="22"/>
        <end position="46"/>
    </location>
</feature>
<dbReference type="Proteomes" id="UP000599024">
    <property type="component" value="Unassembled WGS sequence"/>
</dbReference>
<protein>
    <submittedName>
        <fullName evidence="2">Uncharacterized protein</fullName>
    </submittedName>
</protein>
<keyword evidence="1" id="KW-1133">Transmembrane helix</keyword>
<organism evidence="2 3">
    <name type="scientific">Candidatus Desulfatifera sulfidica</name>
    <dbReference type="NCBI Taxonomy" id="2841691"/>
    <lineage>
        <taxon>Bacteria</taxon>
        <taxon>Pseudomonadati</taxon>
        <taxon>Thermodesulfobacteriota</taxon>
        <taxon>Desulfobulbia</taxon>
        <taxon>Desulfobulbales</taxon>
        <taxon>Desulfobulbaceae</taxon>
        <taxon>Candidatus Desulfatifera</taxon>
    </lineage>
</organism>
<comment type="caution">
    <text evidence="2">The sequence shown here is derived from an EMBL/GenBank/DDBJ whole genome shotgun (WGS) entry which is preliminary data.</text>
</comment>
<dbReference type="EMBL" id="JACNLK010000021">
    <property type="protein sequence ID" value="MBC8207891.1"/>
    <property type="molecule type" value="Genomic_DNA"/>
</dbReference>
<evidence type="ECO:0000313" key="2">
    <source>
        <dbReference type="EMBL" id="MBC8207891.1"/>
    </source>
</evidence>
<sequence length="65" mass="6649">MKTNIQTQKETKTNVAQETSKFALNIGIVMAALVGIWGLACLIGGLMSGGFGGAIQGYVSAVTGM</sequence>
<name>A0A8J6T8W5_9BACT</name>
<evidence type="ECO:0000256" key="1">
    <source>
        <dbReference type="SAM" id="Phobius"/>
    </source>
</evidence>
<accession>A0A8J6T8W5</accession>
<proteinExistence type="predicted"/>
<gene>
    <name evidence="2" type="ORF">H8E79_01840</name>
</gene>